<feature type="domain" description="DinB-like" evidence="1">
    <location>
        <begin position="9"/>
        <end position="144"/>
    </location>
</feature>
<reference evidence="2" key="1">
    <citation type="submission" date="2020-05" db="EMBL/GenBank/DDBJ databases">
        <authorList>
            <person name="Chiriac C."/>
            <person name="Salcher M."/>
            <person name="Ghai R."/>
            <person name="Kavagutti S V."/>
        </authorList>
    </citation>
    <scope>NUCLEOTIDE SEQUENCE</scope>
</reference>
<dbReference type="EMBL" id="CAEZYJ010000049">
    <property type="protein sequence ID" value="CAB4718191.1"/>
    <property type="molecule type" value="Genomic_DNA"/>
</dbReference>
<evidence type="ECO:0000313" key="4">
    <source>
        <dbReference type="EMBL" id="CAB4784324.1"/>
    </source>
</evidence>
<accession>A0A6J6NEU5</accession>
<name>A0A6J6NEU5_9ZZZZ</name>
<gene>
    <name evidence="2" type="ORF">UFOPK2360_00814</name>
    <name evidence="3" type="ORF">UFOPK2659_00470</name>
    <name evidence="4" type="ORF">UFOPK2922_01247</name>
    <name evidence="5" type="ORF">UFOPK3306_01277</name>
</gene>
<evidence type="ECO:0000313" key="2">
    <source>
        <dbReference type="EMBL" id="CAB4685141.1"/>
    </source>
</evidence>
<dbReference type="InterPro" id="IPR034660">
    <property type="entry name" value="DinB/YfiT-like"/>
</dbReference>
<sequence>MSNVVIAEFRDSGDRFVEIAKSISSEKLHKSPQNDEWSPANIIHHMADAEAHFYIRYLRVLTENLPTTEFFDENVYPELLQYEKRDVHASIALIESIRASSISLFNNFSEEDWQRKGITSDGKEFVLIALIKKARSHITDHANQLSAALLAV</sequence>
<dbReference type="EMBL" id="CAEZXH010000044">
    <property type="protein sequence ID" value="CAB4685141.1"/>
    <property type="molecule type" value="Genomic_DNA"/>
</dbReference>
<dbReference type="EMBL" id="CAFBLI010000141">
    <property type="protein sequence ID" value="CAB4877471.1"/>
    <property type="molecule type" value="Genomic_DNA"/>
</dbReference>
<evidence type="ECO:0000313" key="5">
    <source>
        <dbReference type="EMBL" id="CAB4877471.1"/>
    </source>
</evidence>
<evidence type="ECO:0000259" key="1">
    <source>
        <dbReference type="Pfam" id="PF12867"/>
    </source>
</evidence>
<dbReference type="Gene3D" id="1.20.120.450">
    <property type="entry name" value="dinb family like domain"/>
    <property type="match status" value="1"/>
</dbReference>
<dbReference type="Pfam" id="PF12867">
    <property type="entry name" value="DinB_2"/>
    <property type="match status" value="1"/>
</dbReference>
<dbReference type="AlphaFoldDB" id="A0A6J6NEU5"/>
<proteinExistence type="predicted"/>
<organism evidence="2">
    <name type="scientific">freshwater metagenome</name>
    <dbReference type="NCBI Taxonomy" id="449393"/>
    <lineage>
        <taxon>unclassified sequences</taxon>
        <taxon>metagenomes</taxon>
        <taxon>ecological metagenomes</taxon>
    </lineage>
</organism>
<evidence type="ECO:0000313" key="3">
    <source>
        <dbReference type="EMBL" id="CAB4718191.1"/>
    </source>
</evidence>
<dbReference type="SUPFAM" id="SSF109854">
    <property type="entry name" value="DinB/YfiT-like putative metalloenzymes"/>
    <property type="match status" value="1"/>
</dbReference>
<dbReference type="EMBL" id="CAEZZS010000074">
    <property type="protein sequence ID" value="CAB4784324.1"/>
    <property type="molecule type" value="Genomic_DNA"/>
</dbReference>
<dbReference type="InterPro" id="IPR024775">
    <property type="entry name" value="DinB-like"/>
</dbReference>
<protein>
    <submittedName>
        <fullName evidence="2">Unannotated protein</fullName>
    </submittedName>
</protein>